<dbReference type="RefSeq" id="WP_114644716.1">
    <property type="nucleotide sequence ID" value="NZ_QQNH01000003.1"/>
</dbReference>
<dbReference type="InterPro" id="IPR051450">
    <property type="entry name" value="Gfo/Idh/MocA_Oxidoreductases"/>
</dbReference>
<feature type="domain" description="GFO/IDH/MocA-like oxidoreductase" evidence="2">
    <location>
        <begin position="134"/>
        <end position="231"/>
    </location>
</feature>
<protein>
    <submittedName>
        <fullName evidence="3">Gfo/Idh/MocA family oxidoreductase</fullName>
    </submittedName>
</protein>
<dbReference type="OrthoDB" id="9768836at2"/>
<dbReference type="PANTHER" id="PTHR43377:SF1">
    <property type="entry name" value="BILIVERDIN REDUCTASE A"/>
    <property type="match status" value="1"/>
</dbReference>
<organism evidence="3 4">
    <name type="scientific">Pelagibacterium lacus</name>
    <dbReference type="NCBI Taxonomy" id="2282655"/>
    <lineage>
        <taxon>Bacteria</taxon>
        <taxon>Pseudomonadati</taxon>
        <taxon>Pseudomonadota</taxon>
        <taxon>Alphaproteobacteria</taxon>
        <taxon>Hyphomicrobiales</taxon>
        <taxon>Devosiaceae</taxon>
        <taxon>Pelagibacterium</taxon>
    </lineage>
</organism>
<feature type="domain" description="Gfo/Idh/MocA-like oxidoreductase N-terminal" evidence="1">
    <location>
        <begin position="6"/>
        <end position="122"/>
    </location>
</feature>
<reference evidence="4" key="1">
    <citation type="submission" date="2018-07" db="EMBL/GenBank/DDBJ databases">
        <authorList>
            <person name="Liu B.-T."/>
            <person name="Du Z."/>
        </authorList>
    </citation>
    <scope>NUCLEOTIDE SEQUENCE [LARGE SCALE GENOMIC DNA]</scope>
    <source>
        <strain evidence="4">XYN52</strain>
    </source>
</reference>
<comment type="caution">
    <text evidence="3">The sequence shown here is derived from an EMBL/GenBank/DDBJ whole genome shotgun (WGS) entry which is preliminary data.</text>
</comment>
<dbReference type="Gene3D" id="3.30.360.10">
    <property type="entry name" value="Dihydrodipicolinate Reductase, domain 2"/>
    <property type="match status" value="1"/>
</dbReference>
<sequence>MTQKPIRVLVAGLGNMGRAHAMAYHNHPGYEIVGLVSRGTVPVPAGLEAYPHWTDFTEALAATTPDLASINTYSDTHADYAVAAMEVGAHVFIEKPLATTVADAERVVETATRLNRKLVVGYILRHHPSWVRLIAEARKLGGPYVFRMNLNQQSAGRFWQTHKTLMETTSPIVDCGVHYVDVMCQITDAKPVQVRGMGVRLSDEIAPEMYNYGHLQVMFDDGSVGWYEAAWGPMISETAFFVKDIITPKGSVSIVMDEGAKSSDHETHTKTDRIRIHRADLDGSGAFIHEDEMLSMQGEPGHDALCAAEQAYMYRAITEDIDLARHMQDAVQSLRICLAADESVRTGQPVDL</sequence>
<dbReference type="EMBL" id="QQNH01000003">
    <property type="protein sequence ID" value="RDE09949.1"/>
    <property type="molecule type" value="Genomic_DNA"/>
</dbReference>
<dbReference type="InterPro" id="IPR055170">
    <property type="entry name" value="GFO_IDH_MocA-like_dom"/>
</dbReference>
<gene>
    <name evidence="3" type="ORF">DVH29_03185</name>
</gene>
<dbReference type="SUPFAM" id="SSF51735">
    <property type="entry name" value="NAD(P)-binding Rossmann-fold domains"/>
    <property type="match status" value="1"/>
</dbReference>
<name>A0A369W7I9_9HYPH</name>
<proteinExistence type="predicted"/>
<dbReference type="Proteomes" id="UP000253759">
    <property type="component" value="Unassembled WGS sequence"/>
</dbReference>
<evidence type="ECO:0000313" key="3">
    <source>
        <dbReference type="EMBL" id="RDE09949.1"/>
    </source>
</evidence>
<keyword evidence="4" id="KW-1185">Reference proteome</keyword>
<evidence type="ECO:0000313" key="4">
    <source>
        <dbReference type="Proteomes" id="UP000253759"/>
    </source>
</evidence>
<dbReference type="AlphaFoldDB" id="A0A369W7I9"/>
<dbReference type="GO" id="GO:0000166">
    <property type="term" value="F:nucleotide binding"/>
    <property type="evidence" value="ECO:0007669"/>
    <property type="project" value="InterPro"/>
</dbReference>
<dbReference type="InterPro" id="IPR000683">
    <property type="entry name" value="Gfo/Idh/MocA-like_OxRdtase_N"/>
</dbReference>
<dbReference type="Pfam" id="PF22725">
    <property type="entry name" value="GFO_IDH_MocA_C3"/>
    <property type="match status" value="1"/>
</dbReference>
<dbReference type="InterPro" id="IPR036291">
    <property type="entry name" value="NAD(P)-bd_dom_sf"/>
</dbReference>
<dbReference type="Gene3D" id="3.40.50.720">
    <property type="entry name" value="NAD(P)-binding Rossmann-like Domain"/>
    <property type="match status" value="1"/>
</dbReference>
<dbReference type="SUPFAM" id="SSF55347">
    <property type="entry name" value="Glyceraldehyde-3-phosphate dehydrogenase-like, C-terminal domain"/>
    <property type="match status" value="1"/>
</dbReference>
<dbReference type="Pfam" id="PF01408">
    <property type="entry name" value="GFO_IDH_MocA"/>
    <property type="match status" value="1"/>
</dbReference>
<dbReference type="PANTHER" id="PTHR43377">
    <property type="entry name" value="BILIVERDIN REDUCTASE A"/>
    <property type="match status" value="1"/>
</dbReference>
<evidence type="ECO:0000259" key="2">
    <source>
        <dbReference type="Pfam" id="PF22725"/>
    </source>
</evidence>
<accession>A0A369W7I9</accession>
<evidence type="ECO:0000259" key="1">
    <source>
        <dbReference type="Pfam" id="PF01408"/>
    </source>
</evidence>